<dbReference type="InterPro" id="IPR007891">
    <property type="entry name" value="CHASE3"/>
</dbReference>
<dbReference type="GO" id="GO:0007234">
    <property type="term" value="P:osmosensory signaling via phosphorelay pathway"/>
    <property type="evidence" value="ECO:0007669"/>
    <property type="project" value="TreeGrafter"/>
</dbReference>
<evidence type="ECO:0000256" key="3">
    <source>
        <dbReference type="ARBA" id="ARBA00022553"/>
    </source>
</evidence>
<dbReference type="InterPro" id="IPR003594">
    <property type="entry name" value="HATPase_dom"/>
</dbReference>
<dbReference type="SMART" id="SM00388">
    <property type="entry name" value="HisKA"/>
    <property type="match status" value="1"/>
</dbReference>
<organism evidence="9 10">
    <name type="scientific">Chiayiivirga flava</name>
    <dbReference type="NCBI Taxonomy" id="659595"/>
    <lineage>
        <taxon>Bacteria</taxon>
        <taxon>Pseudomonadati</taxon>
        <taxon>Pseudomonadota</taxon>
        <taxon>Gammaproteobacteria</taxon>
        <taxon>Lysobacterales</taxon>
        <taxon>Lysobacteraceae</taxon>
        <taxon>Chiayiivirga</taxon>
    </lineage>
</organism>
<dbReference type="RefSeq" id="WP_221281887.1">
    <property type="nucleotide sequence ID" value="NZ_JACHHP010000001.1"/>
</dbReference>
<dbReference type="GO" id="GO:0000156">
    <property type="term" value="F:phosphorelay response regulator activity"/>
    <property type="evidence" value="ECO:0007669"/>
    <property type="project" value="TreeGrafter"/>
</dbReference>
<dbReference type="SMART" id="SM00387">
    <property type="entry name" value="HATPase_c"/>
    <property type="match status" value="1"/>
</dbReference>
<dbReference type="SUPFAM" id="SSF55785">
    <property type="entry name" value="PYP-like sensor domain (PAS domain)"/>
    <property type="match status" value="1"/>
</dbReference>
<feature type="transmembrane region" description="Helical" evidence="7">
    <location>
        <begin position="21"/>
        <end position="38"/>
    </location>
</feature>
<evidence type="ECO:0000256" key="4">
    <source>
        <dbReference type="ARBA" id="ARBA00022679"/>
    </source>
</evidence>
<dbReference type="Pfam" id="PF05227">
    <property type="entry name" value="CHASE3"/>
    <property type="match status" value="1"/>
</dbReference>
<proteinExistence type="predicted"/>
<dbReference type="PROSITE" id="PS50109">
    <property type="entry name" value="HIS_KIN"/>
    <property type="match status" value="1"/>
</dbReference>
<evidence type="ECO:0000256" key="2">
    <source>
        <dbReference type="ARBA" id="ARBA00012438"/>
    </source>
</evidence>
<dbReference type="AlphaFoldDB" id="A0A7W8D5U9"/>
<dbReference type="InterPro" id="IPR000014">
    <property type="entry name" value="PAS"/>
</dbReference>
<evidence type="ECO:0000256" key="5">
    <source>
        <dbReference type="ARBA" id="ARBA00022777"/>
    </source>
</evidence>
<dbReference type="Gene3D" id="3.30.565.10">
    <property type="entry name" value="Histidine kinase-like ATPase, C-terminal domain"/>
    <property type="match status" value="1"/>
</dbReference>
<protein>
    <recommendedName>
        <fullName evidence="2">histidine kinase</fullName>
        <ecNumber evidence="2">2.7.13.3</ecNumber>
    </recommendedName>
</protein>
<evidence type="ECO:0000313" key="9">
    <source>
        <dbReference type="EMBL" id="MBB5207257.1"/>
    </source>
</evidence>
<dbReference type="InterPro" id="IPR036097">
    <property type="entry name" value="HisK_dim/P_sf"/>
</dbReference>
<dbReference type="PRINTS" id="PR00344">
    <property type="entry name" value="BCTRLSENSOR"/>
</dbReference>
<keyword evidence="4" id="KW-0808">Transferase</keyword>
<dbReference type="SUPFAM" id="SSF55874">
    <property type="entry name" value="ATPase domain of HSP90 chaperone/DNA topoisomerase II/histidine kinase"/>
    <property type="match status" value="1"/>
</dbReference>
<evidence type="ECO:0000256" key="1">
    <source>
        <dbReference type="ARBA" id="ARBA00000085"/>
    </source>
</evidence>
<keyword evidence="10" id="KW-1185">Reference proteome</keyword>
<dbReference type="InterPro" id="IPR005467">
    <property type="entry name" value="His_kinase_dom"/>
</dbReference>
<evidence type="ECO:0000256" key="6">
    <source>
        <dbReference type="ARBA" id="ARBA00023136"/>
    </source>
</evidence>
<dbReference type="Gene3D" id="1.10.287.130">
    <property type="match status" value="1"/>
</dbReference>
<comment type="caution">
    <text evidence="9">The sequence shown here is derived from an EMBL/GenBank/DDBJ whole genome shotgun (WGS) entry which is preliminary data.</text>
</comment>
<dbReference type="Pfam" id="PF02518">
    <property type="entry name" value="HATPase_c"/>
    <property type="match status" value="1"/>
</dbReference>
<dbReference type="FunFam" id="3.30.565.10:FF:000006">
    <property type="entry name" value="Sensor histidine kinase WalK"/>
    <property type="match status" value="1"/>
</dbReference>
<dbReference type="InterPro" id="IPR035965">
    <property type="entry name" value="PAS-like_dom_sf"/>
</dbReference>
<dbReference type="Gene3D" id="3.30.450.20">
    <property type="entry name" value="PAS domain"/>
    <property type="match status" value="1"/>
</dbReference>
<evidence type="ECO:0000256" key="7">
    <source>
        <dbReference type="SAM" id="Phobius"/>
    </source>
</evidence>
<dbReference type="InterPro" id="IPR003661">
    <property type="entry name" value="HisK_dim/P_dom"/>
</dbReference>
<dbReference type="GO" id="GO:0030295">
    <property type="term" value="F:protein kinase activator activity"/>
    <property type="evidence" value="ECO:0007669"/>
    <property type="project" value="TreeGrafter"/>
</dbReference>
<accession>A0A7W8D5U9</accession>
<feature type="domain" description="Histidine kinase" evidence="8">
    <location>
        <begin position="382"/>
        <end position="598"/>
    </location>
</feature>
<keyword evidence="3" id="KW-0597">Phosphoprotein</keyword>
<dbReference type="Pfam" id="PF00512">
    <property type="entry name" value="HisKA"/>
    <property type="match status" value="1"/>
</dbReference>
<keyword evidence="5 9" id="KW-0418">Kinase</keyword>
<dbReference type="PANTHER" id="PTHR42878:SF15">
    <property type="entry name" value="BACTERIOPHYTOCHROME"/>
    <property type="match status" value="1"/>
</dbReference>
<sequence>MTRTAAQRIAALFNDRFASRFVALGAAAFATVLVPYLLTRSWSDEALEAEHWARHTAEVSDSTSQLMFHLRNMEAATYGLLAGVQAPSLRTRYDSSRAAVDPLLERIRSMTRDNAEQQVRIGQVKATLDQRLPYLDAAVTQTDPAERAASLGQLERMLNEGSVGDVVGELAAAEDRLLIERTRHAARQRDNVRWLQTLSLVAQLLLLGGIAWVAERALRRRRVAEHRSSDADTRSRAIVDSVREPIALLDGGLRVVMHNTAFVEFYGEPDAGPQGDLRELGGGAWHDPTLAQRLVDVVTRDREIWDYELRQRTVDGVQRQVLVNAKRIALPDDTDTAVLLTVNDVTPQKLAERQALELNRQLEGKVAQISEVNRELEAFSYSVSHDLRAPLRHIAGFAEKLRGHLDPSVLDDERARHYLDVISSSAARMAVLIDDLLLYSRLGRHAMRVHAVDMDKLVREVREMLSSSRAEGRIEWRIDALPTVPGDETMLRQVWQNLLSNAIKYSSQREVAKIEIGYRLDGAMHQFRVRDNGVGFDMEYAGKLFGVFQRLHKASEFPGSGIGLANVRRIVSRHGGRVWADAEIGNGASFHFTLPVRQDHSANARDVTTENTQ</sequence>
<dbReference type="CDD" id="cd00082">
    <property type="entry name" value="HisKA"/>
    <property type="match status" value="1"/>
</dbReference>
<name>A0A7W8D5U9_9GAMM</name>
<gene>
    <name evidence="9" type="ORF">HNQ52_000773</name>
</gene>
<keyword evidence="6 7" id="KW-0472">Membrane</keyword>
<dbReference type="GO" id="GO:0000155">
    <property type="term" value="F:phosphorelay sensor kinase activity"/>
    <property type="evidence" value="ECO:0007669"/>
    <property type="project" value="InterPro"/>
</dbReference>
<dbReference type="PANTHER" id="PTHR42878">
    <property type="entry name" value="TWO-COMPONENT HISTIDINE KINASE"/>
    <property type="match status" value="1"/>
</dbReference>
<dbReference type="InterPro" id="IPR036890">
    <property type="entry name" value="HATPase_C_sf"/>
</dbReference>
<comment type="catalytic activity">
    <reaction evidence="1">
        <text>ATP + protein L-histidine = ADP + protein N-phospho-L-histidine.</text>
        <dbReference type="EC" id="2.7.13.3"/>
    </reaction>
</comment>
<keyword evidence="7" id="KW-0812">Transmembrane</keyword>
<dbReference type="InterPro" id="IPR050351">
    <property type="entry name" value="BphY/WalK/GraS-like"/>
</dbReference>
<dbReference type="GO" id="GO:0005886">
    <property type="term" value="C:plasma membrane"/>
    <property type="evidence" value="ECO:0007669"/>
    <property type="project" value="UniProtKB-ARBA"/>
</dbReference>
<reference evidence="9 10" key="1">
    <citation type="submission" date="2020-08" db="EMBL/GenBank/DDBJ databases">
        <title>Genomic Encyclopedia of Type Strains, Phase IV (KMG-IV): sequencing the most valuable type-strain genomes for metagenomic binning, comparative biology and taxonomic classification.</title>
        <authorList>
            <person name="Goeker M."/>
        </authorList>
    </citation>
    <scope>NUCLEOTIDE SEQUENCE [LARGE SCALE GENOMIC DNA]</scope>
    <source>
        <strain evidence="9 10">DSM 24163</strain>
    </source>
</reference>
<dbReference type="Proteomes" id="UP000521199">
    <property type="component" value="Unassembled WGS sequence"/>
</dbReference>
<dbReference type="SUPFAM" id="SSF47384">
    <property type="entry name" value="Homodimeric domain of signal transducing histidine kinase"/>
    <property type="match status" value="1"/>
</dbReference>
<evidence type="ECO:0000259" key="8">
    <source>
        <dbReference type="PROSITE" id="PS50109"/>
    </source>
</evidence>
<dbReference type="InterPro" id="IPR004358">
    <property type="entry name" value="Sig_transdc_His_kin-like_C"/>
</dbReference>
<dbReference type="EC" id="2.7.13.3" evidence="2"/>
<dbReference type="Pfam" id="PF13188">
    <property type="entry name" value="PAS_8"/>
    <property type="match status" value="1"/>
</dbReference>
<keyword evidence="7" id="KW-1133">Transmembrane helix</keyword>
<dbReference type="EMBL" id="JACHHP010000001">
    <property type="protein sequence ID" value="MBB5207257.1"/>
    <property type="molecule type" value="Genomic_DNA"/>
</dbReference>
<evidence type="ECO:0000313" key="10">
    <source>
        <dbReference type="Proteomes" id="UP000521199"/>
    </source>
</evidence>